<evidence type="ECO:0000256" key="2">
    <source>
        <dbReference type="ARBA" id="ARBA00023136"/>
    </source>
</evidence>
<feature type="region of interest" description="Disordered" evidence="3">
    <location>
        <begin position="1"/>
        <end position="31"/>
    </location>
</feature>
<feature type="transmembrane region" description="Helical" evidence="4">
    <location>
        <begin position="45"/>
        <end position="65"/>
    </location>
</feature>
<comment type="subcellular location">
    <subcellularLocation>
        <location evidence="1">Membrane</location>
    </subcellularLocation>
</comment>
<evidence type="ECO:0000256" key="3">
    <source>
        <dbReference type="SAM" id="MobiDB-lite"/>
    </source>
</evidence>
<keyword evidence="4" id="KW-0812">Transmembrane</keyword>
<keyword evidence="2 4" id="KW-0472">Membrane</keyword>
<keyword evidence="6" id="KW-1185">Reference proteome</keyword>
<protein>
    <recommendedName>
        <fullName evidence="7">Outer membrane protein</fullName>
    </recommendedName>
</protein>
<comment type="caution">
    <text evidence="5">The sequence shown here is derived from an EMBL/GenBank/DDBJ whole genome shotgun (WGS) entry which is preliminary data.</text>
</comment>
<organism evidence="5 6">
    <name type="scientific">Mycobacterium palustre</name>
    <dbReference type="NCBI Taxonomy" id="153971"/>
    <lineage>
        <taxon>Bacteria</taxon>
        <taxon>Bacillati</taxon>
        <taxon>Actinomycetota</taxon>
        <taxon>Actinomycetes</taxon>
        <taxon>Mycobacteriales</taxon>
        <taxon>Mycobacteriaceae</taxon>
        <taxon>Mycobacterium</taxon>
        <taxon>Mycobacterium simiae complex</taxon>
    </lineage>
</organism>
<feature type="compositionally biased region" description="Basic and acidic residues" evidence="3">
    <location>
        <begin position="1"/>
        <end position="19"/>
    </location>
</feature>
<gene>
    <name evidence="5" type="ORF">AWC19_27770</name>
</gene>
<evidence type="ECO:0000313" key="6">
    <source>
        <dbReference type="Proteomes" id="UP000193529"/>
    </source>
</evidence>
<evidence type="ECO:0000256" key="4">
    <source>
        <dbReference type="SAM" id="Phobius"/>
    </source>
</evidence>
<dbReference type="EMBL" id="LQPJ01000065">
    <property type="protein sequence ID" value="ORW28135.1"/>
    <property type="molecule type" value="Genomic_DNA"/>
</dbReference>
<name>A0A1X1ZVJ6_9MYCO</name>
<evidence type="ECO:0000256" key="1">
    <source>
        <dbReference type="ARBA" id="ARBA00004370"/>
    </source>
</evidence>
<dbReference type="PANTHER" id="PTHR37042">
    <property type="entry name" value="OUTER MEMBRANE PROTEIN RV1973"/>
    <property type="match status" value="1"/>
</dbReference>
<evidence type="ECO:0008006" key="7">
    <source>
        <dbReference type="Google" id="ProtNLM"/>
    </source>
</evidence>
<evidence type="ECO:0000313" key="5">
    <source>
        <dbReference type="EMBL" id="ORW28135.1"/>
    </source>
</evidence>
<accession>A0A1X1ZVJ6</accession>
<sequence length="199" mass="20910">MAGRDSRDDEAAQTDHDGATDISAGHAQTRSNLRRLARRTPWAKIAVYGVLPVIAAALTAGSGYLKWQESSARGSQQAGVEALTAARESVVAMLSYKADTVDKDLKGAENRLTGKFRDSYTHLINDVVIPGAKRDNITAVASAPAAAVASASMNRVVVVVFVDQTTTVGTGPPSDTASSVKVTLDKIGGQWLISDFLPV</sequence>
<keyword evidence="4" id="KW-1133">Transmembrane helix</keyword>
<dbReference type="PANTHER" id="PTHR37042:SF4">
    <property type="entry name" value="OUTER MEMBRANE PROTEIN RV1973"/>
    <property type="match status" value="1"/>
</dbReference>
<dbReference type="STRING" id="153971.AWC19_27770"/>
<dbReference type="GO" id="GO:0016020">
    <property type="term" value="C:membrane"/>
    <property type="evidence" value="ECO:0007669"/>
    <property type="project" value="UniProtKB-SubCell"/>
</dbReference>
<reference evidence="5 6" key="1">
    <citation type="submission" date="2016-01" db="EMBL/GenBank/DDBJ databases">
        <title>The new phylogeny of the genus Mycobacterium.</title>
        <authorList>
            <person name="Tarcisio F."/>
            <person name="Conor M."/>
            <person name="Antonella G."/>
            <person name="Elisabetta G."/>
            <person name="Giulia F.S."/>
            <person name="Sara T."/>
            <person name="Anna F."/>
            <person name="Clotilde B."/>
            <person name="Roberto B."/>
            <person name="Veronica D.S."/>
            <person name="Fabio R."/>
            <person name="Monica P."/>
            <person name="Olivier J."/>
            <person name="Enrico T."/>
            <person name="Nicola S."/>
        </authorList>
    </citation>
    <scope>NUCLEOTIDE SEQUENCE [LARGE SCALE GENOMIC DNA]</scope>
    <source>
        <strain evidence="5 6">DSM 44572</strain>
    </source>
</reference>
<dbReference type="AlphaFoldDB" id="A0A1X1ZVJ6"/>
<proteinExistence type="predicted"/>
<dbReference type="Proteomes" id="UP000193529">
    <property type="component" value="Unassembled WGS sequence"/>
</dbReference>